<evidence type="ECO:0000256" key="1">
    <source>
        <dbReference type="SAM" id="MobiDB-lite"/>
    </source>
</evidence>
<reference evidence="2 3" key="1">
    <citation type="submission" date="2019-03" db="EMBL/GenBank/DDBJ databases">
        <title>Single cell metagenomics reveals metabolic interactions within the superorganism composed of flagellate Streblomastix strix and complex community of Bacteroidetes bacteria on its surface.</title>
        <authorList>
            <person name="Treitli S.C."/>
            <person name="Kolisko M."/>
            <person name="Husnik F."/>
            <person name="Keeling P."/>
            <person name="Hampl V."/>
        </authorList>
    </citation>
    <scope>NUCLEOTIDE SEQUENCE [LARGE SCALE GENOMIC DNA]</scope>
    <source>
        <strain evidence="2">ST1C</strain>
    </source>
</reference>
<dbReference type="EMBL" id="SNRW01025778">
    <property type="protein sequence ID" value="KAA6361275.1"/>
    <property type="molecule type" value="Genomic_DNA"/>
</dbReference>
<sequence>MISQGKTNRFEHKKERRSTRQNIQWELNRKDLTRQSWMQKRKGNRAVVAETVNKHKKIGHGKEIQQSIEQMEIKIGQLDIVEMFFEIMKLVIDEEKKKPRIMLSEQNKELANKDDLTFFIPPMNYIPTSISRLKDQNLSKELWNLFDGSVREGVIPFHL</sequence>
<comment type="caution">
    <text evidence="2">The sequence shown here is derived from an EMBL/GenBank/DDBJ whole genome shotgun (WGS) entry which is preliminary data.</text>
</comment>
<evidence type="ECO:0000313" key="2">
    <source>
        <dbReference type="EMBL" id="KAA6361275.1"/>
    </source>
</evidence>
<proteinExistence type="predicted"/>
<gene>
    <name evidence="2" type="ORF">EZS28_043199</name>
</gene>
<feature type="region of interest" description="Disordered" evidence="1">
    <location>
        <begin position="1"/>
        <end position="21"/>
    </location>
</feature>
<dbReference type="Proteomes" id="UP000324800">
    <property type="component" value="Unassembled WGS sequence"/>
</dbReference>
<protein>
    <submittedName>
        <fullName evidence="2">Uncharacterized protein</fullName>
    </submittedName>
</protein>
<name>A0A5J4TV42_9EUKA</name>
<dbReference type="AlphaFoldDB" id="A0A5J4TV42"/>
<accession>A0A5J4TV42</accession>
<evidence type="ECO:0000313" key="3">
    <source>
        <dbReference type="Proteomes" id="UP000324800"/>
    </source>
</evidence>
<organism evidence="2 3">
    <name type="scientific">Streblomastix strix</name>
    <dbReference type="NCBI Taxonomy" id="222440"/>
    <lineage>
        <taxon>Eukaryota</taxon>
        <taxon>Metamonada</taxon>
        <taxon>Preaxostyla</taxon>
        <taxon>Oxymonadida</taxon>
        <taxon>Streblomastigidae</taxon>
        <taxon>Streblomastix</taxon>
    </lineage>
</organism>